<accession>A0A1F6X880</accession>
<dbReference type="AlphaFoldDB" id="A0A1F6X880"/>
<proteinExistence type="predicted"/>
<evidence type="ECO:0000313" key="1">
    <source>
        <dbReference type="EMBL" id="OGI90329.1"/>
    </source>
</evidence>
<protein>
    <submittedName>
        <fullName evidence="1">Uncharacterized protein</fullName>
    </submittedName>
</protein>
<evidence type="ECO:0000313" key="2">
    <source>
        <dbReference type="Proteomes" id="UP000176814"/>
    </source>
</evidence>
<sequence length="288" mass="30791">MSLDIGADNSYALSLNGVEIVPQTTGNNYNPLDPLSAGEETAFLAELVPGENTLTIIVTNHYNPDNGGAYNNPTQNPGGLLYYLNIERDQEDCNANSEFQQACMLWTETDLDGSQTFFNFGDVKPADWGTNLISLHVTSNDAFACLFPNEIVNGENNLIEPEDTAGDTTPSQPDGELSQFIKMFAWDDDGDGVYEGETTLIPVNTSLDTVDTEIIAMNLQSSGVDYIGLAWCVGTQTLPGGNVIACSGSASGIDQAQTDSVTASLTAYAVQQRNNEGFDCESVLPLGN</sequence>
<dbReference type="Gene3D" id="2.60.120.260">
    <property type="entry name" value="Galactose-binding domain-like"/>
    <property type="match status" value="1"/>
</dbReference>
<comment type="caution">
    <text evidence="1">The sequence shown here is derived from an EMBL/GenBank/DDBJ whole genome shotgun (WGS) entry which is preliminary data.</text>
</comment>
<gene>
    <name evidence="1" type="ORF">A2911_00930</name>
</gene>
<dbReference type="Proteomes" id="UP000176814">
    <property type="component" value="Unassembled WGS sequence"/>
</dbReference>
<name>A0A1F6X880_9BACT</name>
<dbReference type="EMBL" id="MFUW01000016">
    <property type="protein sequence ID" value="OGI90329.1"/>
    <property type="molecule type" value="Genomic_DNA"/>
</dbReference>
<reference evidence="1 2" key="1">
    <citation type="journal article" date="2016" name="Nat. Commun.">
        <title>Thousands of microbial genomes shed light on interconnected biogeochemical processes in an aquifer system.</title>
        <authorList>
            <person name="Anantharaman K."/>
            <person name="Brown C.T."/>
            <person name="Hug L.A."/>
            <person name="Sharon I."/>
            <person name="Castelle C.J."/>
            <person name="Probst A.J."/>
            <person name="Thomas B.C."/>
            <person name="Singh A."/>
            <person name="Wilkins M.J."/>
            <person name="Karaoz U."/>
            <person name="Brodie E.L."/>
            <person name="Williams K.H."/>
            <person name="Hubbard S.S."/>
            <person name="Banfield J.F."/>
        </authorList>
    </citation>
    <scope>NUCLEOTIDE SEQUENCE [LARGE SCALE GENOMIC DNA]</scope>
</reference>
<organism evidence="1 2">
    <name type="scientific">Candidatus Nomurabacteria bacterium RIFCSPLOWO2_01_FULL_40_15</name>
    <dbReference type="NCBI Taxonomy" id="1801772"/>
    <lineage>
        <taxon>Bacteria</taxon>
        <taxon>Candidatus Nomuraibacteriota</taxon>
    </lineage>
</organism>